<evidence type="ECO:0000256" key="6">
    <source>
        <dbReference type="ARBA" id="ARBA00022840"/>
    </source>
</evidence>
<dbReference type="InterPro" id="IPR039421">
    <property type="entry name" value="Type_1_exporter"/>
</dbReference>
<protein>
    <submittedName>
        <fullName evidence="12">ATP-binding cassette, subfamily B</fullName>
    </submittedName>
</protein>
<dbReference type="STRING" id="400055.SAMN04490243_1240"/>
<dbReference type="InterPro" id="IPR036640">
    <property type="entry name" value="ABC1_TM_sf"/>
</dbReference>
<dbReference type="InterPro" id="IPR003593">
    <property type="entry name" value="AAA+_ATPase"/>
</dbReference>
<evidence type="ECO:0000313" key="12">
    <source>
        <dbReference type="EMBL" id="SFR37184.1"/>
    </source>
</evidence>
<sequence>MAAPRLRSITDSDSPSLKESFRAWKSLPRFFREIFRASPALFSANLLCRLLKGLTPVVLLWVGKLIIDEIVRLMQTSGLDLENWEAMQGLWTYVGLELLIALVADLLNRAVTLTDGLLGDRYSNDSSERIILKTRELTMAQLEDPVFYDKLERARMETNRRVSLMSNVLSQVESLLSIGSLIAGLIYFEPWLIVLLAISILPAFINELKFSSDRYSLARSWTSERRELDYLRYIGANNRTAQEVKLFGLTDFIAGRFRKLAWEYYKLTRRLAIRQSLFGALFNILGILAYYGAYVLIILRTIGGVLTLGELTFLSGSFNRLQSQMQMLFSRFTRISESALYLQDYFDFLDLEPEAQGTGDVALPDKIREGFEFRDVYFTYPEGKAPVLDGLSFKLKAGEKMAFVGQNGAGKTTLIKLILRFYEPTSGSILLDGIDIRRFDKEAYRARFGVIFQDYFRYEFTLRENIAVGNIGALSEEERIREAARKSLADSVIAEMTDGLDQQLGRRFARGQDLSGGQWQKVALARAYMKNADVMILDEPTASLDARAEYEVFERFMALTQERTSIIISHRFSTVRMADRIMVLESGKLVSLGTHEELMEQGGLYADLFTLQAAGYQ</sequence>
<evidence type="ECO:0000256" key="3">
    <source>
        <dbReference type="ARBA" id="ARBA00022475"/>
    </source>
</evidence>
<dbReference type="InterPro" id="IPR011527">
    <property type="entry name" value="ABC1_TM_dom"/>
</dbReference>
<dbReference type="InterPro" id="IPR003439">
    <property type="entry name" value="ABC_transporter-like_ATP-bd"/>
</dbReference>
<keyword evidence="2" id="KW-0813">Transport</keyword>
<keyword evidence="13" id="KW-1185">Reference proteome</keyword>
<reference evidence="12 13" key="1">
    <citation type="submission" date="2016-10" db="EMBL/GenBank/DDBJ databases">
        <authorList>
            <person name="de Groot N.N."/>
        </authorList>
    </citation>
    <scope>NUCLEOTIDE SEQUENCE [LARGE SCALE GENOMIC DNA]</scope>
    <source>
        <strain evidence="12 13">DSM 21019</strain>
    </source>
</reference>
<evidence type="ECO:0000256" key="5">
    <source>
        <dbReference type="ARBA" id="ARBA00022741"/>
    </source>
</evidence>
<dbReference type="PROSITE" id="PS50893">
    <property type="entry name" value="ABC_TRANSPORTER_2"/>
    <property type="match status" value="1"/>
</dbReference>
<dbReference type="OrthoDB" id="9780296at2"/>
<feature type="domain" description="ABC transmembrane type-1" evidence="11">
    <location>
        <begin position="46"/>
        <end position="337"/>
    </location>
</feature>
<keyword evidence="3" id="KW-1003">Cell membrane</keyword>
<evidence type="ECO:0000313" key="13">
    <source>
        <dbReference type="Proteomes" id="UP000199534"/>
    </source>
</evidence>
<evidence type="ECO:0000256" key="7">
    <source>
        <dbReference type="ARBA" id="ARBA00022989"/>
    </source>
</evidence>
<dbReference type="Gene3D" id="1.20.1560.10">
    <property type="entry name" value="ABC transporter type 1, transmembrane domain"/>
    <property type="match status" value="1"/>
</dbReference>
<dbReference type="PANTHER" id="PTHR43394:SF1">
    <property type="entry name" value="ATP-BINDING CASSETTE SUB-FAMILY B MEMBER 10, MITOCHONDRIAL"/>
    <property type="match status" value="1"/>
</dbReference>
<comment type="subcellular location">
    <subcellularLocation>
        <location evidence="1">Cell membrane</location>
        <topology evidence="1">Multi-pass membrane protein</topology>
    </subcellularLocation>
</comment>
<proteinExistence type="predicted"/>
<evidence type="ECO:0000256" key="4">
    <source>
        <dbReference type="ARBA" id="ARBA00022692"/>
    </source>
</evidence>
<dbReference type="EMBL" id="FOYQ01000001">
    <property type="protein sequence ID" value="SFR37184.1"/>
    <property type="molecule type" value="Genomic_DNA"/>
</dbReference>
<evidence type="ECO:0000259" key="10">
    <source>
        <dbReference type="PROSITE" id="PS50893"/>
    </source>
</evidence>
<dbReference type="PANTHER" id="PTHR43394">
    <property type="entry name" value="ATP-DEPENDENT PERMEASE MDL1, MITOCHONDRIAL"/>
    <property type="match status" value="1"/>
</dbReference>
<keyword evidence="4 9" id="KW-0812">Transmembrane</keyword>
<organism evidence="12 13">
    <name type="scientific">Robiginitalea myxolifaciens</name>
    <dbReference type="NCBI Taxonomy" id="400055"/>
    <lineage>
        <taxon>Bacteria</taxon>
        <taxon>Pseudomonadati</taxon>
        <taxon>Bacteroidota</taxon>
        <taxon>Flavobacteriia</taxon>
        <taxon>Flavobacteriales</taxon>
        <taxon>Flavobacteriaceae</taxon>
        <taxon>Robiginitalea</taxon>
    </lineage>
</organism>
<evidence type="ECO:0000256" key="2">
    <source>
        <dbReference type="ARBA" id="ARBA00022448"/>
    </source>
</evidence>
<dbReference type="GO" id="GO:0015421">
    <property type="term" value="F:ABC-type oligopeptide transporter activity"/>
    <property type="evidence" value="ECO:0007669"/>
    <property type="project" value="TreeGrafter"/>
</dbReference>
<name>A0A1I6G4R1_9FLAO</name>
<dbReference type="GO" id="GO:0005886">
    <property type="term" value="C:plasma membrane"/>
    <property type="evidence" value="ECO:0007669"/>
    <property type="project" value="UniProtKB-SubCell"/>
</dbReference>
<feature type="transmembrane region" description="Helical" evidence="9">
    <location>
        <begin position="191"/>
        <end position="210"/>
    </location>
</feature>
<keyword evidence="7 9" id="KW-1133">Transmembrane helix</keyword>
<keyword evidence="5" id="KW-0547">Nucleotide-binding</keyword>
<keyword evidence="6 12" id="KW-0067">ATP-binding</keyword>
<accession>A0A1I6G4R1</accession>
<dbReference type="RefSeq" id="WP_092981524.1">
    <property type="nucleotide sequence ID" value="NZ_FOYQ01000001.1"/>
</dbReference>
<dbReference type="PROSITE" id="PS50929">
    <property type="entry name" value="ABC_TM1F"/>
    <property type="match status" value="1"/>
</dbReference>
<evidence type="ECO:0000256" key="8">
    <source>
        <dbReference type="ARBA" id="ARBA00023136"/>
    </source>
</evidence>
<dbReference type="InterPro" id="IPR027417">
    <property type="entry name" value="P-loop_NTPase"/>
</dbReference>
<dbReference type="GO" id="GO:0005524">
    <property type="term" value="F:ATP binding"/>
    <property type="evidence" value="ECO:0007669"/>
    <property type="project" value="UniProtKB-KW"/>
</dbReference>
<dbReference type="SUPFAM" id="SSF52540">
    <property type="entry name" value="P-loop containing nucleoside triphosphate hydrolases"/>
    <property type="match status" value="1"/>
</dbReference>
<dbReference type="Proteomes" id="UP000199534">
    <property type="component" value="Unassembled WGS sequence"/>
</dbReference>
<dbReference type="SMART" id="SM00382">
    <property type="entry name" value="AAA"/>
    <property type="match status" value="1"/>
</dbReference>
<feature type="transmembrane region" description="Helical" evidence="9">
    <location>
        <begin position="271"/>
        <end position="291"/>
    </location>
</feature>
<gene>
    <name evidence="12" type="ORF">SAMN04490243_1240</name>
</gene>
<dbReference type="SUPFAM" id="SSF90123">
    <property type="entry name" value="ABC transporter transmembrane region"/>
    <property type="match status" value="1"/>
</dbReference>
<dbReference type="FunFam" id="3.40.50.300:FF:000221">
    <property type="entry name" value="Multidrug ABC transporter ATP-binding protein"/>
    <property type="match status" value="1"/>
</dbReference>
<keyword evidence="8 9" id="KW-0472">Membrane</keyword>
<evidence type="ECO:0000256" key="9">
    <source>
        <dbReference type="SAM" id="Phobius"/>
    </source>
</evidence>
<dbReference type="PROSITE" id="PS00211">
    <property type="entry name" value="ABC_TRANSPORTER_1"/>
    <property type="match status" value="1"/>
</dbReference>
<dbReference type="GO" id="GO:0016887">
    <property type="term" value="F:ATP hydrolysis activity"/>
    <property type="evidence" value="ECO:0007669"/>
    <property type="project" value="InterPro"/>
</dbReference>
<dbReference type="InterPro" id="IPR017871">
    <property type="entry name" value="ABC_transporter-like_CS"/>
</dbReference>
<feature type="domain" description="ABC transporter" evidence="10">
    <location>
        <begin position="371"/>
        <end position="611"/>
    </location>
</feature>
<dbReference type="AlphaFoldDB" id="A0A1I6G4R1"/>
<dbReference type="Gene3D" id="3.40.50.300">
    <property type="entry name" value="P-loop containing nucleotide triphosphate hydrolases"/>
    <property type="match status" value="1"/>
</dbReference>
<evidence type="ECO:0000259" key="11">
    <source>
        <dbReference type="PROSITE" id="PS50929"/>
    </source>
</evidence>
<evidence type="ECO:0000256" key="1">
    <source>
        <dbReference type="ARBA" id="ARBA00004651"/>
    </source>
</evidence>
<dbReference type="Pfam" id="PF00005">
    <property type="entry name" value="ABC_tran"/>
    <property type="match status" value="1"/>
</dbReference>